<dbReference type="OrthoDB" id="10596955at2759"/>
<dbReference type="EMBL" id="ML992675">
    <property type="protein sequence ID" value="KAF2211649.1"/>
    <property type="molecule type" value="Genomic_DNA"/>
</dbReference>
<keyword evidence="2" id="KW-0472">Membrane</keyword>
<name>A0A6A6FDT1_9PEZI</name>
<protein>
    <submittedName>
        <fullName evidence="3">Uncharacterized protein</fullName>
    </submittedName>
</protein>
<reference evidence="3" key="1">
    <citation type="journal article" date="2020" name="Stud. Mycol.">
        <title>101 Dothideomycetes genomes: a test case for predicting lifestyles and emergence of pathogens.</title>
        <authorList>
            <person name="Haridas S."/>
            <person name="Albert R."/>
            <person name="Binder M."/>
            <person name="Bloem J."/>
            <person name="Labutti K."/>
            <person name="Salamov A."/>
            <person name="Andreopoulos B."/>
            <person name="Baker S."/>
            <person name="Barry K."/>
            <person name="Bills G."/>
            <person name="Bluhm B."/>
            <person name="Cannon C."/>
            <person name="Castanera R."/>
            <person name="Culley D."/>
            <person name="Daum C."/>
            <person name="Ezra D."/>
            <person name="Gonzalez J."/>
            <person name="Henrissat B."/>
            <person name="Kuo A."/>
            <person name="Liang C."/>
            <person name="Lipzen A."/>
            <person name="Lutzoni F."/>
            <person name="Magnuson J."/>
            <person name="Mondo S."/>
            <person name="Nolan M."/>
            <person name="Ohm R."/>
            <person name="Pangilinan J."/>
            <person name="Park H.-J."/>
            <person name="Ramirez L."/>
            <person name="Alfaro M."/>
            <person name="Sun H."/>
            <person name="Tritt A."/>
            <person name="Yoshinaga Y."/>
            <person name="Zwiers L.-H."/>
            <person name="Turgeon B."/>
            <person name="Goodwin S."/>
            <person name="Spatafora J."/>
            <person name="Crous P."/>
            <person name="Grigoriev I."/>
        </authorList>
    </citation>
    <scope>NUCLEOTIDE SEQUENCE</scope>
    <source>
        <strain evidence="3">SCOH1-5</strain>
    </source>
</reference>
<dbReference type="AlphaFoldDB" id="A0A6A6FDT1"/>
<gene>
    <name evidence="3" type="ORF">CERZMDRAFT_98084</name>
</gene>
<proteinExistence type="predicted"/>
<sequence>MTTKSSANLQPEHQLINAALNDNNGQQKMLAITFGVIATVLAIATMVIAYLQLRRHVGHSPASEVDQPGPDVELANAPSCTIPDTPEHGDIELELRQ</sequence>
<feature type="region of interest" description="Disordered" evidence="1">
    <location>
        <begin position="59"/>
        <end position="97"/>
    </location>
</feature>
<evidence type="ECO:0000256" key="2">
    <source>
        <dbReference type="SAM" id="Phobius"/>
    </source>
</evidence>
<evidence type="ECO:0000313" key="3">
    <source>
        <dbReference type="EMBL" id="KAF2211649.1"/>
    </source>
</evidence>
<evidence type="ECO:0000313" key="4">
    <source>
        <dbReference type="Proteomes" id="UP000799539"/>
    </source>
</evidence>
<keyword evidence="2" id="KW-0812">Transmembrane</keyword>
<dbReference type="Proteomes" id="UP000799539">
    <property type="component" value="Unassembled WGS sequence"/>
</dbReference>
<feature type="compositionally biased region" description="Basic and acidic residues" evidence="1">
    <location>
        <begin position="85"/>
        <end position="97"/>
    </location>
</feature>
<keyword evidence="2" id="KW-1133">Transmembrane helix</keyword>
<organism evidence="3 4">
    <name type="scientific">Cercospora zeae-maydis SCOH1-5</name>
    <dbReference type="NCBI Taxonomy" id="717836"/>
    <lineage>
        <taxon>Eukaryota</taxon>
        <taxon>Fungi</taxon>
        <taxon>Dikarya</taxon>
        <taxon>Ascomycota</taxon>
        <taxon>Pezizomycotina</taxon>
        <taxon>Dothideomycetes</taxon>
        <taxon>Dothideomycetidae</taxon>
        <taxon>Mycosphaerellales</taxon>
        <taxon>Mycosphaerellaceae</taxon>
        <taxon>Cercospora</taxon>
    </lineage>
</organism>
<accession>A0A6A6FDT1</accession>
<feature type="transmembrane region" description="Helical" evidence="2">
    <location>
        <begin position="29"/>
        <end position="51"/>
    </location>
</feature>
<keyword evidence="4" id="KW-1185">Reference proteome</keyword>
<evidence type="ECO:0000256" key="1">
    <source>
        <dbReference type="SAM" id="MobiDB-lite"/>
    </source>
</evidence>